<dbReference type="GO" id="GO:0005930">
    <property type="term" value="C:axoneme"/>
    <property type="evidence" value="ECO:0007669"/>
    <property type="project" value="UniProtKB-SubCell"/>
</dbReference>
<name>A0AAD5H5S0_9CHLO</name>
<feature type="compositionally biased region" description="Low complexity" evidence="6">
    <location>
        <begin position="1216"/>
        <end position="1244"/>
    </location>
</feature>
<keyword evidence="2" id="KW-0963">Cytoplasm</keyword>
<dbReference type="Gene3D" id="2.120.10.80">
    <property type="entry name" value="Kelch-type beta propeller"/>
    <property type="match status" value="1"/>
</dbReference>
<comment type="caution">
    <text evidence="9">The sequence shown here is derived from an EMBL/GenBank/DDBJ whole genome shotgun (WGS) entry which is preliminary data.</text>
</comment>
<dbReference type="InterPro" id="IPR033551">
    <property type="entry name" value="DRC7/lobo"/>
</dbReference>
<evidence type="ECO:0000256" key="4">
    <source>
        <dbReference type="ARBA" id="ARBA00022737"/>
    </source>
</evidence>
<feature type="domain" description="Dynein regulatory complex subunit 7 MORN" evidence="7">
    <location>
        <begin position="1367"/>
        <end position="1459"/>
    </location>
</feature>
<feature type="compositionally biased region" description="Acidic residues" evidence="6">
    <location>
        <begin position="1590"/>
        <end position="1602"/>
    </location>
</feature>
<feature type="region of interest" description="Disordered" evidence="6">
    <location>
        <begin position="1204"/>
        <end position="1244"/>
    </location>
</feature>
<dbReference type="InterPro" id="IPR001611">
    <property type="entry name" value="Leu-rich_rpt"/>
</dbReference>
<gene>
    <name evidence="9" type="ORF">COHA_004436</name>
</gene>
<feature type="region of interest" description="Disordered" evidence="6">
    <location>
        <begin position="875"/>
        <end position="966"/>
    </location>
</feature>
<proteinExistence type="predicted"/>
<dbReference type="InterPro" id="IPR056292">
    <property type="entry name" value="DRC7_C"/>
</dbReference>
<dbReference type="Pfam" id="PF24667">
    <property type="entry name" value="MORN_DRC7"/>
    <property type="match status" value="1"/>
</dbReference>
<evidence type="ECO:0000256" key="2">
    <source>
        <dbReference type="ARBA" id="ARBA00022490"/>
    </source>
</evidence>
<dbReference type="Pfam" id="PF24671">
    <property type="entry name" value="DRC7_C"/>
    <property type="match status" value="1"/>
</dbReference>
<dbReference type="InterPro" id="IPR015915">
    <property type="entry name" value="Kelch-typ_b-propeller"/>
</dbReference>
<dbReference type="Gene3D" id="3.80.10.10">
    <property type="entry name" value="Ribonuclease Inhibitor"/>
    <property type="match status" value="1"/>
</dbReference>
<dbReference type="Proteomes" id="UP001205105">
    <property type="component" value="Unassembled WGS sequence"/>
</dbReference>
<dbReference type="PANTHER" id="PTHR35249:SF2">
    <property type="entry name" value="DYNEIN REGULATORY COMPLEX SUBUNIT 7"/>
    <property type="match status" value="1"/>
</dbReference>
<feature type="compositionally biased region" description="Low complexity" evidence="6">
    <location>
        <begin position="892"/>
        <end position="908"/>
    </location>
</feature>
<feature type="region of interest" description="Disordered" evidence="6">
    <location>
        <begin position="1572"/>
        <end position="1602"/>
    </location>
</feature>
<evidence type="ECO:0000313" key="10">
    <source>
        <dbReference type="Proteomes" id="UP001205105"/>
    </source>
</evidence>
<evidence type="ECO:0000259" key="8">
    <source>
        <dbReference type="Pfam" id="PF24671"/>
    </source>
</evidence>
<dbReference type="SMART" id="SM00369">
    <property type="entry name" value="LRR_TYP"/>
    <property type="match status" value="3"/>
</dbReference>
<sequence>MEDRLAEARETGKLNLSYLEGGSHALDSATEAALAAGVRVAELDLSSCGLDALPAALPRLGPTLRVLRLKYNPGIARLDVDVLCQLPHLQLVDADGCGISQLDAQALPRLSTLRHLSLASNGLASLPDSITSLSALAVLCVSNNPLAALPEDLGACPALEVLDVSGCRLAGDALPPSLALCRTLQRLFCQNNELTKVPTVMGHLKGLKEWNLRANRLPMKYEQASGRCCGCRINEWFDEWHLVLIETALRAAEEEEIEQLAEIERNRPAVLEDALTAAAAGEPTSGYAWVRQGHAACLLGRNVYLWGGVVVREGRKTGQLLVLNLDTCGWRVQPTRGDAPGPRDGHIMVADADGRQLIVFGGRKENGRRTADLHLLSLDTWTWFAPKLDSEAAPPPREQCAAAFADGKLLVFGGRTNGSRLNDLWEFSTATWRWEQQPVHGTVPSPRQGAAACLEGGRLWLMGGFSNFVLDDVYCFSLAQQEWRAVSVESNATKLVERAGGHVIAPDGAGGLFLFGGSDALGTQHATLLRLKQQGAKFEWTETDVVFEPDRSRLVLFDPVAEGRLVAMQASTVAAVAFGLAAAACLFELHPWQAGLHLWFSDRLAQRLLDSALLCLQCGHSLHKLHVRADQLASGQAVWDCVQIVPLNYIQELAPRAEGLLACTNPKQECIRHAVLAASRLPPACTSHSAREKQVLAAATAFKERWVASASAAAAARDVPTCRLLPAVTMLNEFGAEKLVCTTLRPSSLPYVELYDLEGIAQASCGWERLCLAGVGIVPDAGQRGMQAGRCQEHFVAEFFTYEPLEDLCQPPAHLVSPWSLLEWQAGDSFDLATLACSLALGAGYDAAVVVGYVPKEVALGSQARVECPWLKPHGMESPPYVDLPEQQPSFEAEPAPQPEVAASQAASDEAQTGEAADAIPAAAAAASADAEAASNDAQPAPSSRPATGAAAEPAQADTEASSAAAAVDGEPAIAIEPDAAAASAAQDPTDAGQVAAAAACGLEQLPQRPKQYVHAFVLVKADKRELPRTLLLDPATGQLHTPDSVPCTGIEWAFTPTNFYLNLQCSSSSSSSCGAASSGQEGSNLDAADCGRPPHGLTEVSLMDWTFSNPNCWQALLVGKEICAHPGIACCLHTRSPFVSFSSRQDRSLDAGTVASGLYTTGSKVSDLRSVVLGHGASQLLGAAGSLPLLERRASRLISFKAAGTPRAPQPLPGSPSAAGATPTAAPAAAEPGGGASPSSPAAAALKGGVALAHLAMSGHHSTPRLGGGMAPHEQFSSLAFLSADASAQPPPGQRSSTALLAGCSSASPLGAAMAAAGPGTSPLAPLASVSSTGGCHPQLPPAPEMSLSWVLPLALSRERLDMRCPRGQKAELYRQARRELWPATGKCGRWDGMVSEFERLTTYADAERTEPLCVLELFSRRKDCLVRRQTWLGPGQQRNILSSFESGAAACLASMRIVRGSWADAPEREIVCVREQFSQKGPAVGPLSERSFDLAGGQLTLSVPDGTCAMLSRTYALDGALLEGAPLGIPEQQRREHAALRSASRAAQVAVQAAEDELRSTLQARQRAEQSCPLITPHYDAPRLKVEDSDDGSGQPDEEAGYDFLSHFLPHTGSRDMTAAEAEEARAACLAAFEDRWAARRVLLAQRLAESAAEVERLAGVLATEQQHLSAADLERVQREHDAAAFRHKVAQRRAGGHSALAQQKRAELERQLEADKRLRAALAAGV</sequence>
<feature type="compositionally biased region" description="Low complexity" evidence="6">
    <location>
        <begin position="916"/>
        <end position="966"/>
    </location>
</feature>
<evidence type="ECO:0000313" key="9">
    <source>
        <dbReference type="EMBL" id="KAI7841908.1"/>
    </source>
</evidence>
<evidence type="ECO:0000256" key="6">
    <source>
        <dbReference type="SAM" id="MobiDB-lite"/>
    </source>
</evidence>
<evidence type="ECO:0000256" key="1">
    <source>
        <dbReference type="ARBA" id="ARBA00004430"/>
    </source>
</evidence>
<dbReference type="EMBL" id="JADXDR010000058">
    <property type="protein sequence ID" value="KAI7841908.1"/>
    <property type="molecule type" value="Genomic_DNA"/>
</dbReference>
<keyword evidence="4" id="KW-0677">Repeat</keyword>
<feature type="domain" description="Dynein regulatory complex subunit 7 C-terminal" evidence="8">
    <location>
        <begin position="1618"/>
        <end position="1724"/>
    </location>
</feature>
<dbReference type="GO" id="GO:0048870">
    <property type="term" value="P:cell motility"/>
    <property type="evidence" value="ECO:0007669"/>
    <property type="project" value="TreeGrafter"/>
</dbReference>
<comment type="subcellular location">
    <subcellularLocation>
        <location evidence="1">Cytoplasm</location>
        <location evidence="1">Cytoskeleton</location>
        <location evidence="1">Cilium axoneme</location>
    </subcellularLocation>
</comment>
<dbReference type="GO" id="GO:0031514">
    <property type="term" value="C:motile cilium"/>
    <property type="evidence" value="ECO:0007669"/>
    <property type="project" value="TreeGrafter"/>
</dbReference>
<dbReference type="PANTHER" id="PTHR35249">
    <property type="entry name" value="DYNEIN REGULATORY COMPLEX SUBUNIT 7"/>
    <property type="match status" value="1"/>
</dbReference>
<dbReference type="SUPFAM" id="SSF52058">
    <property type="entry name" value="L domain-like"/>
    <property type="match status" value="1"/>
</dbReference>
<accession>A0AAD5H5S0</accession>
<keyword evidence="10" id="KW-1185">Reference proteome</keyword>
<reference evidence="9" key="1">
    <citation type="submission" date="2020-11" db="EMBL/GenBank/DDBJ databases">
        <title>Chlorella ohadii genome sequencing and assembly.</title>
        <authorList>
            <person name="Murik O."/>
            <person name="Treves H."/>
            <person name="Kedem I."/>
            <person name="Shotland Y."/>
            <person name="Kaplan A."/>
        </authorList>
    </citation>
    <scope>NUCLEOTIDE SEQUENCE</scope>
    <source>
        <strain evidence="9">1</strain>
    </source>
</reference>
<dbReference type="Pfam" id="PF24681">
    <property type="entry name" value="Kelch_KLHDC2_KLHL20_DRC7"/>
    <property type="match status" value="1"/>
</dbReference>
<protein>
    <submittedName>
        <fullName evidence="9">Uncharacterized protein</fullName>
    </submittedName>
</protein>
<dbReference type="InterPro" id="IPR056291">
    <property type="entry name" value="MORN_DRC7"/>
</dbReference>
<keyword evidence="3" id="KW-0433">Leucine-rich repeat</keyword>
<evidence type="ECO:0000256" key="5">
    <source>
        <dbReference type="ARBA" id="ARBA00023212"/>
    </source>
</evidence>
<dbReference type="PROSITE" id="PS51450">
    <property type="entry name" value="LRR"/>
    <property type="match status" value="1"/>
</dbReference>
<dbReference type="SUPFAM" id="SSF117281">
    <property type="entry name" value="Kelch motif"/>
    <property type="match status" value="1"/>
</dbReference>
<keyword evidence="5" id="KW-0206">Cytoskeleton</keyword>
<organism evidence="9 10">
    <name type="scientific">Chlorella ohadii</name>
    <dbReference type="NCBI Taxonomy" id="2649997"/>
    <lineage>
        <taxon>Eukaryota</taxon>
        <taxon>Viridiplantae</taxon>
        <taxon>Chlorophyta</taxon>
        <taxon>core chlorophytes</taxon>
        <taxon>Trebouxiophyceae</taxon>
        <taxon>Chlorellales</taxon>
        <taxon>Chlorellaceae</taxon>
        <taxon>Chlorella clade</taxon>
        <taxon>Chlorella</taxon>
    </lineage>
</organism>
<evidence type="ECO:0000259" key="7">
    <source>
        <dbReference type="Pfam" id="PF24667"/>
    </source>
</evidence>
<evidence type="ECO:0000256" key="3">
    <source>
        <dbReference type="ARBA" id="ARBA00022614"/>
    </source>
</evidence>
<dbReference type="InterPro" id="IPR003591">
    <property type="entry name" value="Leu-rich_rpt_typical-subtyp"/>
</dbReference>
<dbReference type="InterPro" id="IPR032675">
    <property type="entry name" value="LRR_dom_sf"/>
</dbReference>